<feature type="transmembrane region" description="Helical" evidence="1">
    <location>
        <begin position="226"/>
        <end position="244"/>
    </location>
</feature>
<accession>A0A061D5L8</accession>
<keyword evidence="1" id="KW-0472">Membrane</keyword>
<evidence type="ECO:0000313" key="3">
    <source>
        <dbReference type="Proteomes" id="UP000033188"/>
    </source>
</evidence>
<dbReference type="Proteomes" id="UP000033188">
    <property type="component" value="Chromosome 2"/>
</dbReference>
<dbReference type="RefSeq" id="XP_012768024.1">
    <property type="nucleotide sequence ID" value="XM_012912570.1"/>
</dbReference>
<dbReference type="EMBL" id="LK391708">
    <property type="protein sequence ID" value="CDR95838.1"/>
    <property type="molecule type" value="Genomic_DNA"/>
</dbReference>
<organism evidence="2 3">
    <name type="scientific">Babesia bigemina</name>
    <dbReference type="NCBI Taxonomy" id="5866"/>
    <lineage>
        <taxon>Eukaryota</taxon>
        <taxon>Sar</taxon>
        <taxon>Alveolata</taxon>
        <taxon>Apicomplexa</taxon>
        <taxon>Aconoidasida</taxon>
        <taxon>Piroplasmida</taxon>
        <taxon>Babesiidae</taxon>
        <taxon>Babesia</taxon>
    </lineage>
</organism>
<dbReference type="OrthoDB" id="410592at2759"/>
<evidence type="ECO:0000313" key="2">
    <source>
        <dbReference type="EMBL" id="CDR95838.1"/>
    </source>
</evidence>
<dbReference type="VEuPathDB" id="PiroplasmaDB:BBBOND_0209910"/>
<keyword evidence="1" id="KW-1133">Transmembrane helix</keyword>
<gene>
    <name evidence="2" type="ORF">BBBOND_0209910</name>
</gene>
<keyword evidence="3" id="KW-1185">Reference proteome</keyword>
<dbReference type="GeneID" id="24564379"/>
<dbReference type="KEGG" id="bbig:BBBOND_0209910"/>
<protein>
    <submittedName>
        <fullName evidence="2">Uncharacterized protein</fullName>
    </submittedName>
</protein>
<dbReference type="AlphaFoldDB" id="A0A061D5L8"/>
<sequence length="298" mass="32808">MAEVKNNKCECQPTVCHNYGDQPCDDPNCTKCRFGCPPGCKGCEKKCGDGKPCKCCTPRCGCENDCYEKDSKGPCKGKNGGKCKRCETKCKNSADGTCICHYCSCGTKCNGVICSCCNWCDPRNCNGGPCDGYVLGRCGAEGLKECKGHVKYDNYDAKGDYYGAVLKRETKNVITCDGNPHPGKECNGNNCNWIRGELQPDGYCVKFCTYCDKLCGQDNFRRCCTIAIPLVITVLAILIFRFMLPEKYHAITTKIRAVFPSSPRHPGRSLSNLVGDRIPEEMNVDRYPAVRPRAYAGL</sequence>
<proteinExistence type="predicted"/>
<evidence type="ECO:0000256" key="1">
    <source>
        <dbReference type="SAM" id="Phobius"/>
    </source>
</evidence>
<name>A0A061D5L8_BABBI</name>
<keyword evidence="1" id="KW-0812">Transmembrane</keyword>
<reference evidence="3" key="1">
    <citation type="submission" date="2014-06" db="EMBL/GenBank/DDBJ databases">
        <authorList>
            <person name="Aslett M."/>
            <person name="De Silva N."/>
        </authorList>
    </citation>
    <scope>NUCLEOTIDE SEQUENCE [LARGE SCALE GENOMIC DNA]</scope>
    <source>
        <strain evidence="3">Bond</strain>
    </source>
</reference>